<dbReference type="Gene3D" id="3.60.21.10">
    <property type="match status" value="1"/>
</dbReference>
<dbReference type="Proteomes" id="UP000309215">
    <property type="component" value="Unassembled WGS sequence"/>
</dbReference>
<dbReference type="AlphaFoldDB" id="A0A4U1JHB6"/>
<dbReference type="InterPro" id="IPR019079">
    <property type="entry name" value="Capsule_synth_CapA"/>
</dbReference>
<evidence type="ECO:0000259" key="2">
    <source>
        <dbReference type="SMART" id="SM00854"/>
    </source>
</evidence>
<dbReference type="SUPFAM" id="SSF56300">
    <property type="entry name" value="Metallo-dependent phosphatases"/>
    <property type="match status" value="1"/>
</dbReference>
<feature type="domain" description="Capsule synthesis protein CapA" evidence="2">
    <location>
        <begin position="35"/>
        <end position="316"/>
    </location>
</feature>
<dbReference type="InterPro" id="IPR029052">
    <property type="entry name" value="Metallo-depent_PP-like"/>
</dbReference>
<dbReference type="InterPro" id="IPR052169">
    <property type="entry name" value="CW_Biosynth-Accessory"/>
</dbReference>
<dbReference type="Pfam" id="PF09587">
    <property type="entry name" value="PGA_cap"/>
    <property type="match status" value="1"/>
</dbReference>
<comment type="caution">
    <text evidence="3">The sequence shown here is derived from an EMBL/GenBank/DDBJ whole genome shotgun (WGS) entry which is preliminary data.</text>
</comment>
<protein>
    <submittedName>
        <fullName evidence="3">CapA family protein</fullName>
    </submittedName>
</protein>
<dbReference type="SMART" id="SM00854">
    <property type="entry name" value="PGA_cap"/>
    <property type="match status" value="1"/>
</dbReference>
<dbReference type="OrthoDB" id="5405713at2"/>
<evidence type="ECO:0000256" key="1">
    <source>
        <dbReference type="ARBA" id="ARBA00005662"/>
    </source>
</evidence>
<gene>
    <name evidence="3" type="ORF">E8A74_06550</name>
</gene>
<dbReference type="CDD" id="cd07381">
    <property type="entry name" value="MPP_CapA"/>
    <property type="match status" value="1"/>
</dbReference>
<dbReference type="EMBL" id="SSMQ01000005">
    <property type="protein sequence ID" value="TKD11969.1"/>
    <property type="molecule type" value="Genomic_DNA"/>
</dbReference>
<proteinExistence type="inferred from homology"/>
<sequence>MPHRIAGAGARVDERPRAVEDHRVQPAKPTGELLELFLCGDVMTGRGIDQALPHPSEPTLYEPYIRDARDYVTMAEDTNGPIQRPFGHAYIWGDALAALERAAPAARIINLETSVTRSDAYWPDKGINYRMHPDNTPCLLAAGIDVCVLANNHVLDYSTSGLIETLTTLKQAGLKIAGAGETLAEARAPAVLPLPGGGRLLVFAFGTASSGIPASWAATDDSPGVERLVDLSDTTALQIQARVRCVKRPGDVVIASIHWGSNWGYEVPEEHVRFAHSLLEGGVDLVHGHSSHHPRPIEVYKNKLILYGCGDLLNDYEGITGHASFRGDLALMYFPVVDPATGELARLRMTPMQIRRFRLGRARRSDAVWLGETLHRIGRGFGVQVDLDESGDLVLRGFNRL</sequence>
<evidence type="ECO:0000313" key="3">
    <source>
        <dbReference type="EMBL" id="TKD11969.1"/>
    </source>
</evidence>
<comment type="similarity">
    <text evidence="1">Belongs to the CapA family.</text>
</comment>
<organism evidence="3 4">
    <name type="scientific">Polyangium fumosum</name>
    <dbReference type="NCBI Taxonomy" id="889272"/>
    <lineage>
        <taxon>Bacteria</taxon>
        <taxon>Pseudomonadati</taxon>
        <taxon>Myxococcota</taxon>
        <taxon>Polyangia</taxon>
        <taxon>Polyangiales</taxon>
        <taxon>Polyangiaceae</taxon>
        <taxon>Polyangium</taxon>
    </lineage>
</organism>
<dbReference type="PANTHER" id="PTHR33393:SF11">
    <property type="entry name" value="POLYGLUTAMINE SYNTHESIS ACCESSORY PROTEIN RV0574C-RELATED"/>
    <property type="match status" value="1"/>
</dbReference>
<dbReference type="PANTHER" id="PTHR33393">
    <property type="entry name" value="POLYGLUTAMINE SYNTHESIS ACCESSORY PROTEIN RV0574C-RELATED"/>
    <property type="match status" value="1"/>
</dbReference>
<keyword evidence="4" id="KW-1185">Reference proteome</keyword>
<accession>A0A4U1JHB6</accession>
<evidence type="ECO:0000313" key="4">
    <source>
        <dbReference type="Proteomes" id="UP000309215"/>
    </source>
</evidence>
<name>A0A4U1JHB6_9BACT</name>
<reference evidence="3 4" key="1">
    <citation type="submission" date="2019-04" db="EMBL/GenBank/DDBJ databases">
        <authorList>
            <person name="Li Y."/>
            <person name="Wang J."/>
        </authorList>
    </citation>
    <scope>NUCLEOTIDE SEQUENCE [LARGE SCALE GENOMIC DNA]</scope>
    <source>
        <strain evidence="3 4">DSM 14668</strain>
    </source>
</reference>